<feature type="transmembrane region" description="Helical" evidence="6">
    <location>
        <begin position="87"/>
        <end position="107"/>
    </location>
</feature>
<comment type="caution">
    <text evidence="7">The sequence shown here is derived from an EMBL/GenBank/DDBJ whole genome shotgun (WGS) entry which is preliminary data.</text>
</comment>
<organism evidence="7 8">
    <name type="scientific">Pontimicrobium aquaticum</name>
    <dbReference type="NCBI Taxonomy" id="2565367"/>
    <lineage>
        <taxon>Bacteria</taxon>
        <taxon>Pseudomonadati</taxon>
        <taxon>Bacteroidota</taxon>
        <taxon>Flavobacteriia</taxon>
        <taxon>Flavobacteriales</taxon>
        <taxon>Flavobacteriaceae</taxon>
        <taxon>Pontimicrobium</taxon>
    </lineage>
</organism>
<name>A0A4U0EWJ5_9FLAO</name>
<dbReference type="InterPro" id="IPR012506">
    <property type="entry name" value="TMEM86B-like"/>
</dbReference>
<keyword evidence="4 6" id="KW-1133">Transmembrane helix</keyword>
<dbReference type="GO" id="GO:0016020">
    <property type="term" value="C:membrane"/>
    <property type="evidence" value="ECO:0007669"/>
    <property type="project" value="UniProtKB-SubCell"/>
</dbReference>
<feature type="transmembrane region" description="Helical" evidence="6">
    <location>
        <begin position="34"/>
        <end position="50"/>
    </location>
</feature>
<reference evidence="7 8" key="1">
    <citation type="submission" date="2019-04" db="EMBL/GenBank/DDBJ databases">
        <title>Lacinutrix sp. nov., isolated from marine water.</title>
        <authorList>
            <person name="Kim W."/>
        </authorList>
    </citation>
    <scope>NUCLEOTIDE SEQUENCE [LARGE SCALE GENOMIC DNA]</scope>
    <source>
        <strain evidence="7 8">CAU 1491</strain>
    </source>
</reference>
<feature type="transmembrane region" description="Helical" evidence="6">
    <location>
        <begin position="202"/>
        <end position="220"/>
    </location>
</feature>
<comment type="subcellular location">
    <subcellularLocation>
        <location evidence="1">Membrane</location>
        <topology evidence="1">Multi-pass membrane protein</topology>
    </subcellularLocation>
</comment>
<comment type="similarity">
    <text evidence="2">Belongs to the TMEM86 family.</text>
</comment>
<keyword evidence="3 6" id="KW-0812">Transmembrane</keyword>
<dbReference type="GO" id="GO:0016787">
    <property type="term" value="F:hydrolase activity"/>
    <property type="evidence" value="ECO:0007669"/>
    <property type="project" value="TreeGrafter"/>
</dbReference>
<feature type="transmembrane region" description="Helical" evidence="6">
    <location>
        <begin position="116"/>
        <end position="135"/>
    </location>
</feature>
<evidence type="ECO:0000256" key="5">
    <source>
        <dbReference type="ARBA" id="ARBA00023136"/>
    </source>
</evidence>
<evidence type="ECO:0000256" key="3">
    <source>
        <dbReference type="ARBA" id="ARBA00022692"/>
    </source>
</evidence>
<evidence type="ECO:0000256" key="6">
    <source>
        <dbReference type="SAM" id="Phobius"/>
    </source>
</evidence>
<dbReference type="Pfam" id="PF07947">
    <property type="entry name" value="YhhN"/>
    <property type="match status" value="1"/>
</dbReference>
<dbReference type="EMBL" id="SUPL01000003">
    <property type="protein sequence ID" value="TJY36220.1"/>
    <property type="molecule type" value="Genomic_DNA"/>
</dbReference>
<dbReference type="PANTHER" id="PTHR31885:SF6">
    <property type="entry name" value="GH04784P"/>
    <property type="match status" value="1"/>
</dbReference>
<evidence type="ECO:0000256" key="1">
    <source>
        <dbReference type="ARBA" id="ARBA00004141"/>
    </source>
</evidence>
<feature type="transmembrane region" description="Helical" evidence="6">
    <location>
        <begin position="141"/>
        <end position="161"/>
    </location>
</feature>
<dbReference type="RefSeq" id="WP_136842111.1">
    <property type="nucleotide sequence ID" value="NZ_SUPL01000003.1"/>
</dbReference>
<evidence type="ECO:0000256" key="4">
    <source>
        <dbReference type="ARBA" id="ARBA00022989"/>
    </source>
</evidence>
<dbReference type="PANTHER" id="PTHR31885">
    <property type="entry name" value="GH04784P"/>
    <property type="match status" value="1"/>
</dbReference>
<proteinExistence type="inferred from homology"/>
<evidence type="ECO:0000313" key="8">
    <source>
        <dbReference type="Proteomes" id="UP000307657"/>
    </source>
</evidence>
<feature type="transmembrane region" description="Helical" evidence="6">
    <location>
        <begin position="173"/>
        <end position="190"/>
    </location>
</feature>
<evidence type="ECO:0000256" key="2">
    <source>
        <dbReference type="ARBA" id="ARBA00007375"/>
    </source>
</evidence>
<protein>
    <submittedName>
        <fullName evidence="7">Lysoplasmalogenase</fullName>
    </submittedName>
</protein>
<sequence>MQLTKTEKIFTLIFLTITLLELFSESIFGLFSVRFSPKPLILLSLIIFFIKQSKHLDLKMRVYMLLALLFSFNGDVLLMFVETSPSYFMFGLVAFLIAHLMYIRVFLNKRNKTKSILVISAILLIYALGMFYFLKDGLNDMLIPVALYMIIILLMTVSAWLRKGLVPKLSHTLVFIGAILFVISDSALALNKFYKPLVQSHIIIMSTYALAQYFIVMGILRQKTL</sequence>
<dbReference type="AlphaFoldDB" id="A0A4U0EWJ5"/>
<accession>A0A4U0EWJ5</accession>
<keyword evidence="8" id="KW-1185">Reference proteome</keyword>
<keyword evidence="5 6" id="KW-0472">Membrane</keyword>
<feature type="transmembrane region" description="Helical" evidence="6">
    <location>
        <begin position="62"/>
        <end position="81"/>
    </location>
</feature>
<dbReference type="OrthoDB" id="5651790at2"/>
<gene>
    <name evidence="7" type="ORF">E5167_06005</name>
</gene>
<dbReference type="Proteomes" id="UP000307657">
    <property type="component" value="Unassembled WGS sequence"/>
</dbReference>
<evidence type="ECO:0000313" key="7">
    <source>
        <dbReference type="EMBL" id="TJY36220.1"/>
    </source>
</evidence>